<dbReference type="EMBL" id="RCSS01000552">
    <property type="protein sequence ID" value="RVD91370.1"/>
    <property type="molecule type" value="Genomic_DNA"/>
</dbReference>
<proteinExistence type="predicted"/>
<dbReference type="Proteomes" id="UP000282876">
    <property type="component" value="Unassembled WGS sequence"/>
</dbReference>
<dbReference type="OrthoDB" id="10266835at2759"/>
<dbReference type="AlphaFoldDB" id="A0A437AJQ5"/>
<protein>
    <submittedName>
        <fullName evidence="1">Uncharacterized protein</fullName>
    </submittedName>
</protein>
<gene>
    <name evidence="1" type="ORF">TUBRATIS_21810</name>
</gene>
<evidence type="ECO:0000313" key="2">
    <source>
        <dbReference type="Proteomes" id="UP000282876"/>
    </source>
</evidence>
<name>A0A437AJQ5_9MICR</name>
<comment type="caution">
    <text evidence="1">The sequence shown here is derived from an EMBL/GenBank/DDBJ whole genome shotgun (WGS) entry which is preliminary data.</text>
</comment>
<organism evidence="1 2">
    <name type="scientific">Tubulinosema ratisbonensis</name>
    <dbReference type="NCBI Taxonomy" id="291195"/>
    <lineage>
        <taxon>Eukaryota</taxon>
        <taxon>Fungi</taxon>
        <taxon>Fungi incertae sedis</taxon>
        <taxon>Microsporidia</taxon>
        <taxon>Tubulinosematoidea</taxon>
        <taxon>Tubulinosematidae</taxon>
        <taxon>Tubulinosema</taxon>
    </lineage>
</organism>
<accession>A0A437AJQ5</accession>
<evidence type="ECO:0000313" key="1">
    <source>
        <dbReference type="EMBL" id="RVD91370.1"/>
    </source>
</evidence>
<sequence>MNLTINYKTLPKDSKLIYIKNDYIFILQNNKLFTLTLANKILPSSKIDFFIKSIYLLKNEYLFVQSQTNWFYKKLNEISFTKLEYKKIFFSDDKMFILKNTKLFYYKVSVKKEIFVCELFFFFKDLFCLKGKLFFLTNSSEKEDCSKIYSCNWNDKKVKLEEYLSNIGINSFINNDYCLLVCKTNKNIIIDDLKNNINVFNTPSQSKVLLTDKLILYFTDKVIIHDRLTNQILKKLNLKVNFTYFYKDTLFLLSEILYLIKFN</sequence>
<keyword evidence="2" id="KW-1185">Reference proteome</keyword>
<reference evidence="1 2" key="1">
    <citation type="submission" date="2018-10" db="EMBL/GenBank/DDBJ databases">
        <title>Draft genome sequence of the microsporidian Tubulinosema ratisbonensis.</title>
        <authorList>
            <person name="Polonais V."/>
            <person name="Peyretaillade E."/>
            <person name="Niehus S."/>
            <person name="Wawrzyniak I."/>
            <person name="Franchet A."/>
            <person name="Gaspin C."/>
            <person name="Reichstadt M."/>
            <person name="Belser C."/>
            <person name="Labadie K."/>
            <person name="Delbac F."/>
            <person name="Ferrandon D."/>
        </authorList>
    </citation>
    <scope>NUCLEOTIDE SEQUENCE [LARGE SCALE GENOMIC DNA]</scope>
    <source>
        <strain evidence="1 2">Franzen</strain>
    </source>
</reference>
<dbReference type="VEuPathDB" id="MicrosporidiaDB:TUBRATIS_21810"/>